<evidence type="ECO:0000256" key="1">
    <source>
        <dbReference type="SAM" id="Phobius"/>
    </source>
</evidence>
<name>A0A948T910_9BACT</name>
<dbReference type="EMBL" id="JAHLFW010000003">
    <property type="protein sequence ID" value="MBU3836782.1"/>
    <property type="molecule type" value="Genomic_DNA"/>
</dbReference>
<reference evidence="2" key="1">
    <citation type="journal article" date="2021" name="PeerJ">
        <title>Extensive microbial diversity within the chicken gut microbiome revealed by metagenomics and culture.</title>
        <authorList>
            <person name="Gilroy R."/>
            <person name="Ravi A."/>
            <person name="Getino M."/>
            <person name="Pursley I."/>
            <person name="Horton D.L."/>
            <person name="Alikhan N.F."/>
            <person name="Baker D."/>
            <person name="Gharbi K."/>
            <person name="Hall N."/>
            <person name="Watson M."/>
            <person name="Adriaenssens E.M."/>
            <person name="Foster-Nyarko E."/>
            <person name="Jarju S."/>
            <person name="Secka A."/>
            <person name="Antonio M."/>
            <person name="Oren A."/>
            <person name="Chaudhuri R.R."/>
            <person name="La Ragione R."/>
            <person name="Hildebrand F."/>
            <person name="Pallen M.J."/>
        </authorList>
    </citation>
    <scope>NUCLEOTIDE SEQUENCE</scope>
    <source>
        <strain evidence="2">G4-2901</strain>
    </source>
</reference>
<keyword evidence="1" id="KW-0812">Transmembrane</keyword>
<dbReference type="InterPro" id="IPR046111">
    <property type="entry name" value="DUF6048"/>
</dbReference>
<gene>
    <name evidence="2" type="ORF">H9777_00320</name>
</gene>
<comment type="caution">
    <text evidence="2">The sequence shown here is derived from an EMBL/GenBank/DDBJ whole genome shotgun (WGS) entry which is preliminary data.</text>
</comment>
<reference evidence="2" key="2">
    <citation type="submission" date="2021-04" db="EMBL/GenBank/DDBJ databases">
        <authorList>
            <person name="Gilroy R."/>
        </authorList>
    </citation>
    <scope>NUCLEOTIDE SEQUENCE</scope>
    <source>
        <strain evidence="2">G4-2901</strain>
    </source>
</reference>
<proteinExistence type="predicted"/>
<dbReference type="Proteomes" id="UP000783796">
    <property type="component" value="Unassembled WGS sequence"/>
</dbReference>
<keyword evidence="1" id="KW-0472">Membrane</keyword>
<sequence length="235" mass="26600">MRKKTLGYILQWLIISSLAMCPMYTFAQIKKDKKKENTEKVKLYQGTTIGVEVAGLANHILGSDILSSEVMLQANLLNRFLPIVEVGYGKVNTLSDATDIHYKTSAPFFKIGADYNFFYNKPHLPGYLFGGLRLGFTSFVYDVDAPIMTDPNYGGIIQVPFSYHGVNTTAKWLEIVGGMKVKIYKGFCMGWSVKYKKRLSYTKHENTEPWYIPGYGENAATGFSVSYHLMYNLPF</sequence>
<evidence type="ECO:0000313" key="2">
    <source>
        <dbReference type="EMBL" id="MBU3836782.1"/>
    </source>
</evidence>
<feature type="transmembrane region" description="Helical" evidence="1">
    <location>
        <begin position="6"/>
        <end position="27"/>
    </location>
</feature>
<dbReference type="AlphaFoldDB" id="A0A948T910"/>
<accession>A0A948T910</accession>
<evidence type="ECO:0000313" key="3">
    <source>
        <dbReference type="Proteomes" id="UP000783796"/>
    </source>
</evidence>
<protein>
    <submittedName>
        <fullName evidence="2">Uncharacterized protein</fullName>
    </submittedName>
</protein>
<dbReference type="Pfam" id="PF19515">
    <property type="entry name" value="DUF6048"/>
    <property type="match status" value="1"/>
</dbReference>
<keyword evidence="1" id="KW-1133">Transmembrane helix</keyword>
<organism evidence="2 3">
    <name type="scientific">Candidatus Phocaeicola faecigallinarum</name>
    <dbReference type="NCBI Taxonomy" id="2838732"/>
    <lineage>
        <taxon>Bacteria</taxon>
        <taxon>Pseudomonadati</taxon>
        <taxon>Bacteroidota</taxon>
        <taxon>Bacteroidia</taxon>
        <taxon>Bacteroidales</taxon>
        <taxon>Bacteroidaceae</taxon>
        <taxon>Phocaeicola</taxon>
    </lineage>
</organism>